<proteinExistence type="predicted"/>
<dbReference type="Proteomes" id="UP000789366">
    <property type="component" value="Unassembled WGS sequence"/>
</dbReference>
<sequence length="127" mass="14772">ESHIFHQLKDEIDSYLLKRLLDEESVTSLNSAYSFINLDIWHITSDNSNVAESCHANINRDGKALSLFNAILKKKAKKQKIKINHTEDSSSKFVNEKEYELALKERELTIREKELQLERKSLELAKL</sequence>
<name>A0ACA9MZ04_9GLOM</name>
<protein>
    <submittedName>
        <fullName evidence="1">9542_t:CDS:1</fullName>
    </submittedName>
</protein>
<keyword evidence="2" id="KW-1185">Reference proteome</keyword>
<reference evidence="1" key="1">
    <citation type="submission" date="2021-06" db="EMBL/GenBank/DDBJ databases">
        <authorList>
            <person name="Kallberg Y."/>
            <person name="Tangrot J."/>
            <person name="Rosling A."/>
        </authorList>
    </citation>
    <scope>NUCLEOTIDE SEQUENCE</scope>
    <source>
        <strain evidence="1">28 12/20/2015</strain>
    </source>
</reference>
<feature type="non-terminal residue" evidence="1">
    <location>
        <position position="1"/>
    </location>
</feature>
<gene>
    <name evidence="1" type="ORF">SPELUC_LOCUS7922</name>
</gene>
<dbReference type="EMBL" id="CAJVPW010011138">
    <property type="protein sequence ID" value="CAG8622612.1"/>
    <property type="molecule type" value="Genomic_DNA"/>
</dbReference>
<accession>A0ACA9MZ04</accession>
<organism evidence="1 2">
    <name type="scientific">Cetraspora pellucida</name>
    <dbReference type="NCBI Taxonomy" id="1433469"/>
    <lineage>
        <taxon>Eukaryota</taxon>
        <taxon>Fungi</taxon>
        <taxon>Fungi incertae sedis</taxon>
        <taxon>Mucoromycota</taxon>
        <taxon>Glomeromycotina</taxon>
        <taxon>Glomeromycetes</taxon>
        <taxon>Diversisporales</taxon>
        <taxon>Gigasporaceae</taxon>
        <taxon>Cetraspora</taxon>
    </lineage>
</organism>
<evidence type="ECO:0000313" key="1">
    <source>
        <dbReference type="EMBL" id="CAG8622612.1"/>
    </source>
</evidence>
<evidence type="ECO:0000313" key="2">
    <source>
        <dbReference type="Proteomes" id="UP000789366"/>
    </source>
</evidence>
<comment type="caution">
    <text evidence="1">The sequence shown here is derived from an EMBL/GenBank/DDBJ whole genome shotgun (WGS) entry which is preliminary data.</text>
</comment>